<dbReference type="Proteomes" id="UP001500893">
    <property type="component" value="Unassembled WGS sequence"/>
</dbReference>
<proteinExistence type="predicted"/>
<feature type="compositionally biased region" description="Polar residues" evidence="1">
    <location>
        <begin position="167"/>
        <end position="180"/>
    </location>
</feature>
<evidence type="ECO:0000256" key="1">
    <source>
        <dbReference type="SAM" id="MobiDB-lite"/>
    </source>
</evidence>
<comment type="caution">
    <text evidence="2">The sequence shown here is derived from an EMBL/GenBank/DDBJ whole genome shotgun (WGS) entry which is preliminary data.</text>
</comment>
<protein>
    <submittedName>
        <fullName evidence="2">Uncharacterized protein</fullName>
    </submittedName>
</protein>
<reference evidence="3" key="1">
    <citation type="journal article" date="2019" name="Int. J. Syst. Evol. Microbiol.">
        <title>The Global Catalogue of Microorganisms (GCM) 10K type strain sequencing project: providing services to taxonomists for standard genome sequencing and annotation.</title>
        <authorList>
            <consortium name="The Broad Institute Genomics Platform"/>
            <consortium name="The Broad Institute Genome Sequencing Center for Infectious Disease"/>
            <person name="Wu L."/>
            <person name="Ma J."/>
        </authorList>
    </citation>
    <scope>NUCLEOTIDE SEQUENCE [LARGE SCALE GENOMIC DNA]</scope>
    <source>
        <strain evidence="3">JCM 11574</strain>
    </source>
</reference>
<name>A0ABN3V9C7_9ACTN</name>
<keyword evidence="3" id="KW-1185">Reference proteome</keyword>
<evidence type="ECO:0000313" key="3">
    <source>
        <dbReference type="Proteomes" id="UP001500893"/>
    </source>
</evidence>
<organism evidence="2 3">
    <name type="scientific">Streptomyces rameus</name>
    <dbReference type="NCBI Taxonomy" id="68261"/>
    <lineage>
        <taxon>Bacteria</taxon>
        <taxon>Bacillati</taxon>
        <taxon>Actinomycetota</taxon>
        <taxon>Actinomycetes</taxon>
        <taxon>Kitasatosporales</taxon>
        <taxon>Streptomycetaceae</taxon>
        <taxon>Streptomyces</taxon>
    </lineage>
</organism>
<feature type="region of interest" description="Disordered" evidence="1">
    <location>
        <begin position="139"/>
        <end position="194"/>
    </location>
</feature>
<sequence length="194" mass="19549">MSTDRGLSYVGRGTVDTSTLLLLGAAGGTVRGAVHAYDCMIEWLHRRRQYLLAPDPEAEGPPAFSTYYDVAGECIAALVHILLGAGVAALLGSSGQLNGGFAVFAAGASAPLVLVQLKSSRLAEAILGDVSAAATIRQPAGAANEQMPESSSGIRAPEPAADMGLSRASNGSGTPRSQRSAGLGGQAADQEGAV</sequence>
<accession>A0ABN3V9C7</accession>
<gene>
    <name evidence="2" type="ORF">GCM10010521_72700</name>
</gene>
<dbReference type="EMBL" id="BAAAVM010000159">
    <property type="protein sequence ID" value="GAA2783647.1"/>
    <property type="molecule type" value="Genomic_DNA"/>
</dbReference>
<evidence type="ECO:0000313" key="2">
    <source>
        <dbReference type="EMBL" id="GAA2783647.1"/>
    </source>
</evidence>